<accession>A0A3B0TSG4</accession>
<reference evidence="1" key="1">
    <citation type="submission" date="2018-06" db="EMBL/GenBank/DDBJ databases">
        <authorList>
            <person name="Zhirakovskaya E."/>
        </authorList>
    </citation>
    <scope>NUCLEOTIDE SEQUENCE</scope>
</reference>
<protein>
    <recommendedName>
        <fullName evidence="2">Surface antigen domain-containing protein</fullName>
    </recommendedName>
</protein>
<sequence length="156" mass="16788">MKLINYRSLLVVTAVLVIAGCSRTAVQSPQQAILPVPDATTTQIASLTNPERISNQSIQIADFVSPAAFSKMNATDKVEASSAQFFSLQFGRPGAPRSWKSSTGVRGSITVGPFVRVNSLNCREFTNTITIDDIDSVKSGTSCREADGRWFVENAS</sequence>
<evidence type="ECO:0000313" key="1">
    <source>
        <dbReference type="EMBL" id="VAW21571.1"/>
    </source>
</evidence>
<organism evidence="1">
    <name type="scientific">hydrothermal vent metagenome</name>
    <dbReference type="NCBI Taxonomy" id="652676"/>
    <lineage>
        <taxon>unclassified sequences</taxon>
        <taxon>metagenomes</taxon>
        <taxon>ecological metagenomes</taxon>
    </lineage>
</organism>
<dbReference type="PROSITE" id="PS51257">
    <property type="entry name" value="PROKAR_LIPOPROTEIN"/>
    <property type="match status" value="1"/>
</dbReference>
<gene>
    <name evidence="1" type="ORF">MNBD_ALPHA11-581</name>
</gene>
<proteinExistence type="predicted"/>
<name>A0A3B0TSG4_9ZZZZ</name>
<evidence type="ECO:0008006" key="2">
    <source>
        <dbReference type="Google" id="ProtNLM"/>
    </source>
</evidence>
<dbReference type="AlphaFoldDB" id="A0A3B0TSG4"/>
<dbReference type="EMBL" id="UOEQ01000361">
    <property type="protein sequence ID" value="VAW21571.1"/>
    <property type="molecule type" value="Genomic_DNA"/>
</dbReference>